<protein>
    <submittedName>
        <fullName evidence="4">FAD dependent halogenase</fullName>
    </submittedName>
</protein>
<gene>
    <name evidence="4" type="primary">ctoA</name>
</gene>
<name>A0A0M4KXQ6_SORCE</name>
<dbReference type="InterPro" id="IPR006076">
    <property type="entry name" value="FAD-dep_OxRdtase"/>
</dbReference>
<sequence>MEANPTAGTEVVVIGAGIVGVHSAIQFAKRGLKVVLIDNIVGQKKSFKVGESLLVFSNMFLRTISELDEFNQKCFPKHGVWFTYGMEGTTSFEEKAEWALESTLPQAMRDAFANKALLRAMADDVQIVRPEAEELMQQTARAHPNITFLDTAKVTNVVIAEGGGPHEVTWECKATQRTGVVRTTWLIDCSGRNRLLAKKLKHAAEDVELNDGFKTTAVWGQFSGIKDEMFGENWVNRTSDGARSKRDLNTLHLWGDGYWIWVIRLSEGRISVGATYDQRRPPAGAGYREKFWDIIRRYPLFDGMLSDDNMLEFHVFKNCQHITDTFVSEKRYGMIGDAASVIDAYYSQGVSLALVTSWHITNIMERDLRERRLDKEYIARVNRHTRQDWHIMRNMVIEKYTSAMADGRFFVMTHLLDMIIFVGAAFPRYLLVRWLVETQGSTARETPVMREMRRYLEENLYYSKIGSLAPEKVQKVQRGLQASLSERARWRVENGVKVTRLKAIVHAPSGLLKFWKLPLSGQREFEDISPKPVKQIPKWLAMTGEETNPRMLKMARPLMASTFFLMYGYDGLSTAVTKVRQRLERLPGAAATAETTAAGRRGEAPEPAMNGAAPVRNVLREVSA</sequence>
<dbReference type="AlphaFoldDB" id="A0A0M4KXQ6"/>
<evidence type="ECO:0000259" key="3">
    <source>
        <dbReference type="Pfam" id="PF01266"/>
    </source>
</evidence>
<evidence type="ECO:0000313" key="4">
    <source>
        <dbReference type="EMBL" id="ALD83700.1"/>
    </source>
</evidence>
<dbReference type="SUPFAM" id="SSF51905">
    <property type="entry name" value="FAD/NAD(P)-binding domain"/>
    <property type="match status" value="1"/>
</dbReference>
<feature type="domain" description="FAD dependent oxidoreductase" evidence="3">
    <location>
        <begin position="11"/>
        <end position="294"/>
    </location>
</feature>
<dbReference type="InterPro" id="IPR050816">
    <property type="entry name" value="Flavin-dep_Halogenase_NPB"/>
</dbReference>
<dbReference type="EMBL" id="KT368180">
    <property type="protein sequence ID" value="ALD83700.1"/>
    <property type="molecule type" value="Genomic_DNA"/>
</dbReference>
<keyword evidence="1" id="KW-0560">Oxidoreductase</keyword>
<reference evidence="4" key="1">
    <citation type="journal article" date="2015" name="ACS Chem. Biol.">
        <title>Two of a Kind-The Biosynthetic Pathways of Chlorotonil and Anthracimycin.</title>
        <authorList>
            <person name="Jungmann K."/>
            <person name="Jansen R."/>
            <person name="Gerth K."/>
            <person name="Huch V."/>
            <person name="Krug D."/>
            <person name="Fenical W."/>
            <person name="Muller R."/>
        </authorList>
    </citation>
    <scope>NUCLEOTIDE SEQUENCE</scope>
    <source>
        <strain evidence="4">1525</strain>
    </source>
</reference>
<dbReference type="PANTHER" id="PTHR43747:SF5">
    <property type="entry name" value="FAD-BINDING DOMAIN-CONTAINING PROTEIN"/>
    <property type="match status" value="1"/>
</dbReference>
<feature type="region of interest" description="Disordered" evidence="2">
    <location>
        <begin position="590"/>
        <end position="616"/>
    </location>
</feature>
<dbReference type="InterPro" id="IPR036188">
    <property type="entry name" value="FAD/NAD-bd_sf"/>
</dbReference>
<proteinExistence type="predicted"/>
<dbReference type="GO" id="GO:0016491">
    <property type="term" value="F:oxidoreductase activity"/>
    <property type="evidence" value="ECO:0007669"/>
    <property type="project" value="UniProtKB-KW"/>
</dbReference>
<feature type="compositionally biased region" description="Low complexity" evidence="2">
    <location>
        <begin position="590"/>
        <end position="599"/>
    </location>
</feature>
<dbReference type="Gene3D" id="3.50.50.60">
    <property type="entry name" value="FAD/NAD(P)-binding domain"/>
    <property type="match status" value="1"/>
</dbReference>
<evidence type="ECO:0000256" key="1">
    <source>
        <dbReference type="ARBA" id="ARBA00023002"/>
    </source>
</evidence>
<dbReference type="Pfam" id="PF01266">
    <property type="entry name" value="DAO"/>
    <property type="match status" value="1"/>
</dbReference>
<dbReference type="PRINTS" id="PR00420">
    <property type="entry name" value="RNGMNOXGNASE"/>
</dbReference>
<evidence type="ECO:0000256" key="2">
    <source>
        <dbReference type="SAM" id="MobiDB-lite"/>
    </source>
</evidence>
<dbReference type="PANTHER" id="PTHR43747">
    <property type="entry name" value="FAD-BINDING PROTEIN"/>
    <property type="match status" value="1"/>
</dbReference>
<accession>A0A0M4KXQ6</accession>
<organism evidence="4">
    <name type="scientific">Sorangium cellulosum</name>
    <name type="common">Polyangium cellulosum</name>
    <dbReference type="NCBI Taxonomy" id="56"/>
    <lineage>
        <taxon>Bacteria</taxon>
        <taxon>Pseudomonadati</taxon>
        <taxon>Myxococcota</taxon>
        <taxon>Polyangia</taxon>
        <taxon>Polyangiales</taxon>
        <taxon>Polyangiaceae</taxon>
        <taxon>Sorangium</taxon>
    </lineage>
</organism>